<sequence>MHEAGIASVQGCGSKAHECKHKVLVFRMRERGLVRCKRCGREGWSGGRDRDDRFESSLDEQDAAGDGVGTLSSSRTRKSELTRGTKSSGLLHSSFCL</sequence>
<gene>
    <name evidence="2" type="ORF">MA16_Dca000613</name>
</gene>
<name>A0A2I0WUD1_9ASPA</name>
<organism evidence="2 3">
    <name type="scientific">Dendrobium catenatum</name>
    <dbReference type="NCBI Taxonomy" id="906689"/>
    <lineage>
        <taxon>Eukaryota</taxon>
        <taxon>Viridiplantae</taxon>
        <taxon>Streptophyta</taxon>
        <taxon>Embryophyta</taxon>
        <taxon>Tracheophyta</taxon>
        <taxon>Spermatophyta</taxon>
        <taxon>Magnoliopsida</taxon>
        <taxon>Liliopsida</taxon>
        <taxon>Asparagales</taxon>
        <taxon>Orchidaceae</taxon>
        <taxon>Epidendroideae</taxon>
        <taxon>Malaxideae</taxon>
        <taxon>Dendrobiinae</taxon>
        <taxon>Dendrobium</taxon>
    </lineage>
</organism>
<evidence type="ECO:0000256" key="1">
    <source>
        <dbReference type="SAM" id="MobiDB-lite"/>
    </source>
</evidence>
<feature type="compositionally biased region" description="Polar residues" evidence="1">
    <location>
        <begin position="84"/>
        <end position="97"/>
    </location>
</feature>
<reference evidence="2 3" key="2">
    <citation type="journal article" date="2017" name="Nature">
        <title>The Apostasia genome and the evolution of orchids.</title>
        <authorList>
            <person name="Zhang G.Q."/>
            <person name="Liu K.W."/>
            <person name="Li Z."/>
            <person name="Lohaus R."/>
            <person name="Hsiao Y.Y."/>
            <person name="Niu S.C."/>
            <person name="Wang J.Y."/>
            <person name="Lin Y.C."/>
            <person name="Xu Q."/>
            <person name="Chen L.J."/>
            <person name="Yoshida K."/>
            <person name="Fujiwara S."/>
            <person name="Wang Z.W."/>
            <person name="Zhang Y.Q."/>
            <person name="Mitsuda N."/>
            <person name="Wang M."/>
            <person name="Liu G.H."/>
            <person name="Pecoraro L."/>
            <person name="Huang H.X."/>
            <person name="Xiao X.J."/>
            <person name="Lin M."/>
            <person name="Wu X.Y."/>
            <person name="Wu W.L."/>
            <person name="Chen Y.Y."/>
            <person name="Chang S.B."/>
            <person name="Sakamoto S."/>
            <person name="Ohme-Takagi M."/>
            <person name="Yagi M."/>
            <person name="Zeng S.J."/>
            <person name="Shen C.Y."/>
            <person name="Yeh C.M."/>
            <person name="Luo Y.B."/>
            <person name="Tsai W.C."/>
            <person name="Van de Peer Y."/>
            <person name="Liu Z.J."/>
        </authorList>
    </citation>
    <scope>NUCLEOTIDE SEQUENCE [LARGE SCALE GENOMIC DNA]</scope>
    <source>
        <tissue evidence="2">The whole plant</tissue>
    </source>
</reference>
<evidence type="ECO:0000313" key="2">
    <source>
        <dbReference type="EMBL" id="PKU79268.1"/>
    </source>
</evidence>
<protein>
    <submittedName>
        <fullName evidence="2">Uncharacterized protein</fullName>
    </submittedName>
</protein>
<feature type="region of interest" description="Disordered" evidence="1">
    <location>
        <begin position="41"/>
        <end position="97"/>
    </location>
</feature>
<dbReference type="Proteomes" id="UP000233837">
    <property type="component" value="Unassembled WGS sequence"/>
</dbReference>
<keyword evidence="3" id="KW-1185">Reference proteome</keyword>
<proteinExistence type="predicted"/>
<reference evidence="2 3" key="1">
    <citation type="journal article" date="2016" name="Sci. Rep.">
        <title>The Dendrobium catenatum Lindl. genome sequence provides insights into polysaccharide synthase, floral development and adaptive evolution.</title>
        <authorList>
            <person name="Zhang G.Q."/>
            <person name="Xu Q."/>
            <person name="Bian C."/>
            <person name="Tsai W.C."/>
            <person name="Yeh C.M."/>
            <person name="Liu K.W."/>
            <person name="Yoshida K."/>
            <person name="Zhang L.S."/>
            <person name="Chang S.B."/>
            <person name="Chen F."/>
            <person name="Shi Y."/>
            <person name="Su Y.Y."/>
            <person name="Zhang Y.Q."/>
            <person name="Chen L.J."/>
            <person name="Yin Y."/>
            <person name="Lin M."/>
            <person name="Huang H."/>
            <person name="Deng H."/>
            <person name="Wang Z.W."/>
            <person name="Zhu S.L."/>
            <person name="Zhao X."/>
            <person name="Deng C."/>
            <person name="Niu S.C."/>
            <person name="Huang J."/>
            <person name="Wang M."/>
            <person name="Liu G.H."/>
            <person name="Yang H.J."/>
            <person name="Xiao X.J."/>
            <person name="Hsiao Y.Y."/>
            <person name="Wu W.L."/>
            <person name="Chen Y.Y."/>
            <person name="Mitsuda N."/>
            <person name="Ohme-Takagi M."/>
            <person name="Luo Y.B."/>
            <person name="Van de Peer Y."/>
            <person name="Liu Z.J."/>
        </authorList>
    </citation>
    <scope>NUCLEOTIDE SEQUENCE [LARGE SCALE GENOMIC DNA]</scope>
    <source>
        <tissue evidence="2">The whole plant</tissue>
    </source>
</reference>
<evidence type="ECO:0000313" key="3">
    <source>
        <dbReference type="Proteomes" id="UP000233837"/>
    </source>
</evidence>
<dbReference type="EMBL" id="KZ502442">
    <property type="protein sequence ID" value="PKU79268.1"/>
    <property type="molecule type" value="Genomic_DNA"/>
</dbReference>
<feature type="compositionally biased region" description="Basic and acidic residues" evidence="1">
    <location>
        <begin position="47"/>
        <end position="56"/>
    </location>
</feature>
<accession>A0A2I0WUD1</accession>
<dbReference type="AlphaFoldDB" id="A0A2I0WUD1"/>